<reference evidence="2" key="1">
    <citation type="journal article" date="2017" name="Gigascience">
        <title>The genome draft of coconut (Cocos nucifera).</title>
        <authorList>
            <person name="Xiao Y."/>
            <person name="Xu P."/>
            <person name="Fan H."/>
            <person name="Baudouin L."/>
            <person name="Xia W."/>
            <person name="Bocs S."/>
            <person name="Xu J."/>
            <person name="Li Q."/>
            <person name="Guo A."/>
            <person name="Zhou L."/>
            <person name="Li J."/>
            <person name="Wu Y."/>
            <person name="Ma Z."/>
            <person name="Armero A."/>
            <person name="Issali A.E."/>
            <person name="Liu N."/>
            <person name="Peng M."/>
            <person name="Yang Y."/>
        </authorList>
    </citation>
    <scope>NUCLEOTIDE SEQUENCE</scope>
    <source>
        <tissue evidence="2">Spear leaf of Hainan Tall coconut</tissue>
    </source>
</reference>
<gene>
    <name evidence="2" type="ORF">COCNU_10G001140</name>
</gene>
<keyword evidence="3" id="KW-1185">Reference proteome</keyword>
<feature type="compositionally biased region" description="Polar residues" evidence="1">
    <location>
        <begin position="45"/>
        <end position="60"/>
    </location>
</feature>
<evidence type="ECO:0000313" key="3">
    <source>
        <dbReference type="Proteomes" id="UP000797356"/>
    </source>
</evidence>
<evidence type="ECO:0000313" key="2">
    <source>
        <dbReference type="EMBL" id="KAG1361895.1"/>
    </source>
</evidence>
<organism evidence="2 3">
    <name type="scientific">Cocos nucifera</name>
    <name type="common">Coconut palm</name>
    <dbReference type="NCBI Taxonomy" id="13894"/>
    <lineage>
        <taxon>Eukaryota</taxon>
        <taxon>Viridiplantae</taxon>
        <taxon>Streptophyta</taxon>
        <taxon>Embryophyta</taxon>
        <taxon>Tracheophyta</taxon>
        <taxon>Spermatophyta</taxon>
        <taxon>Magnoliopsida</taxon>
        <taxon>Liliopsida</taxon>
        <taxon>Arecaceae</taxon>
        <taxon>Arecoideae</taxon>
        <taxon>Cocoseae</taxon>
        <taxon>Attaleinae</taxon>
        <taxon>Cocos</taxon>
    </lineage>
</organism>
<evidence type="ECO:0000256" key="1">
    <source>
        <dbReference type="SAM" id="MobiDB-lite"/>
    </source>
</evidence>
<dbReference type="EMBL" id="CM017881">
    <property type="protein sequence ID" value="KAG1361895.1"/>
    <property type="molecule type" value="Genomic_DNA"/>
</dbReference>
<feature type="region of interest" description="Disordered" evidence="1">
    <location>
        <begin position="1"/>
        <end position="119"/>
    </location>
</feature>
<protein>
    <submittedName>
        <fullName evidence="2">Putative HVA22-like protein i</fullName>
    </submittedName>
</protein>
<name>A0A8K0IL07_COCNU</name>
<dbReference type="AlphaFoldDB" id="A0A8K0IL07"/>
<feature type="compositionally biased region" description="Low complexity" evidence="1">
    <location>
        <begin position="1"/>
        <end position="16"/>
    </location>
</feature>
<sequence length="119" mass="12483">MMAARQQSVSQEHQQQTCAPPDPTKSQLLEPTRAGAPPPAPLVAQLSNSPALASLPNSEATGLPTPAGDGDAMQTEVANAASKEDTNDPSQETPMEEAIRMTRGRLRKRAATAGPSIRQ</sequence>
<proteinExistence type="predicted"/>
<reference evidence="2" key="2">
    <citation type="submission" date="2019-07" db="EMBL/GenBank/DDBJ databases">
        <authorList>
            <person name="Yang Y."/>
            <person name="Bocs S."/>
            <person name="Baudouin L."/>
        </authorList>
    </citation>
    <scope>NUCLEOTIDE SEQUENCE</scope>
    <source>
        <tissue evidence="2">Spear leaf of Hainan Tall coconut</tissue>
    </source>
</reference>
<dbReference type="Proteomes" id="UP000797356">
    <property type="component" value="Chromosome 10"/>
</dbReference>
<comment type="caution">
    <text evidence="2">The sequence shown here is derived from an EMBL/GenBank/DDBJ whole genome shotgun (WGS) entry which is preliminary data.</text>
</comment>
<accession>A0A8K0IL07</accession>